<keyword evidence="3" id="KW-0169">Cobalamin biosynthesis</keyword>
<keyword evidence="5 9" id="KW-0808">Transferase</keyword>
<dbReference type="GO" id="GO:0030788">
    <property type="term" value="F:precorrin-2 C20-methyltransferase activity"/>
    <property type="evidence" value="ECO:0007669"/>
    <property type="project" value="UniProtKB-EC"/>
</dbReference>
<dbReference type="Pfam" id="PF00590">
    <property type="entry name" value="TP_methylase"/>
    <property type="match status" value="1"/>
</dbReference>
<dbReference type="InterPro" id="IPR014777">
    <property type="entry name" value="4pyrrole_Mease_sub1"/>
</dbReference>
<feature type="domain" description="Tetrapyrrole methylase" evidence="8">
    <location>
        <begin position="8"/>
        <end position="205"/>
    </location>
</feature>
<dbReference type="KEGG" id="bacg:D2962_13925"/>
<keyword evidence="10" id="KW-1185">Reference proteome</keyword>
<comment type="pathway">
    <text evidence="1">Cofactor biosynthesis; adenosylcobalamin biosynthesis.</text>
</comment>
<evidence type="ECO:0000256" key="1">
    <source>
        <dbReference type="ARBA" id="ARBA00004953"/>
    </source>
</evidence>
<dbReference type="Gene3D" id="3.40.1010.10">
    <property type="entry name" value="Cobalt-precorrin-4 Transmethylase, Domain 1"/>
    <property type="match status" value="1"/>
</dbReference>
<dbReference type="RefSeq" id="WP_122015340.1">
    <property type="nucleotide sequence ID" value="NZ_CP033169.1"/>
</dbReference>
<evidence type="ECO:0000256" key="7">
    <source>
        <dbReference type="PIRNR" id="PIRNR036427"/>
    </source>
</evidence>
<reference evidence="9 10" key="1">
    <citation type="submission" date="2018-10" db="EMBL/GenBank/DDBJ databases">
        <authorList>
            <person name="Zhang X."/>
        </authorList>
    </citation>
    <scope>NUCLEOTIDE SEQUENCE [LARGE SCALE GENOMIC DNA]</scope>
    <source>
        <strain evidence="9 10">SK-G1</strain>
    </source>
</reference>
<dbReference type="CDD" id="cd11645">
    <property type="entry name" value="Precorrin_2_C20_MT"/>
    <property type="match status" value="1"/>
</dbReference>
<dbReference type="Gene3D" id="3.30.950.10">
    <property type="entry name" value="Methyltransferase, Cobalt-precorrin-4 Transmethylase, Domain 2"/>
    <property type="match status" value="1"/>
</dbReference>
<sequence length="229" mass="25445">MSEISTGKLYGVGVGPGDPELITLKAVKILERVHVVMVPSGKGESIAFDIAKPYIKGEVLKLEFPMTRERDILESVWDENAKKIKKLLVDGRDVAFITLGDPMIYSTYIYVIERLEGFKIETIPGVTSFSAAASKLKMPIARGNRPFAVVPAEDEKTMKKILDDFESVVLMKVSGNYDRTVDLLKAGGFKAGLVIRGGHEDEEVTFDLEKYRRKKLDYLSLIIGRKMGG</sequence>
<dbReference type="PANTHER" id="PTHR43467">
    <property type="entry name" value="COBALT-PRECORRIN-2 C(20)-METHYLTRANSFERASE"/>
    <property type="match status" value="1"/>
</dbReference>
<name>A0A3G2R7V2_9FIRM</name>
<dbReference type="InterPro" id="IPR012382">
    <property type="entry name" value="CobI/CbiL"/>
</dbReference>
<evidence type="ECO:0000313" key="9">
    <source>
        <dbReference type="EMBL" id="AYO31552.1"/>
    </source>
</evidence>
<proteinExistence type="inferred from homology"/>
<protein>
    <submittedName>
        <fullName evidence="9">Precorrin-2 C(20)-methyltransferase</fullName>
        <ecNumber evidence="9">2.1.1.130</ecNumber>
    </submittedName>
</protein>
<dbReference type="PIRSF" id="PIRSF036427">
    <property type="entry name" value="Precrrn-2_mtase"/>
    <property type="match status" value="1"/>
</dbReference>
<dbReference type="GO" id="GO:0009236">
    <property type="term" value="P:cobalamin biosynthetic process"/>
    <property type="evidence" value="ECO:0007669"/>
    <property type="project" value="UniProtKB-UniRule"/>
</dbReference>
<dbReference type="UniPathway" id="UPA00148"/>
<dbReference type="InterPro" id="IPR035996">
    <property type="entry name" value="4pyrrol_Methylase_sf"/>
</dbReference>
<dbReference type="SUPFAM" id="SSF53790">
    <property type="entry name" value="Tetrapyrrole methylase"/>
    <property type="match status" value="1"/>
</dbReference>
<evidence type="ECO:0000256" key="4">
    <source>
        <dbReference type="ARBA" id="ARBA00022603"/>
    </source>
</evidence>
<dbReference type="Proteomes" id="UP000280960">
    <property type="component" value="Chromosome"/>
</dbReference>
<dbReference type="GO" id="GO:0032259">
    <property type="term" value="P:methylation"/>
    <property type="evidence" value="ECO:0007669"/>
    <property type="project" value="UniProtKB-KW"/>
</dbReference>
<evidence type="ECO:0000313" key="10">
    <source>
        <dbReference type="Proteomes" id="UP000280960"/>
    </source>
</evidence>
<evidence type="ECO:0000256" key="5">
    <source>
        <dbReference type="ARBA" id="ARBA00022679"/>
    </source>
</evidence>
<evidence type="ECO:0000259" key="8">
    <source>
        <dbReference type="Pfam" id="PF00590"/>
    </source>
</evidence>
<dbReference type="PANTHER" id="PTHR43467:SF2">
    <property type="entry name" value="COBALT-PRECORRIN-2 C(20)-METHYLTRANSFERASE"/>
    <property type="match status" value="1"/>
</dbReference>
<dbReference type="NCBIfam" id="TIGR01467">
    <property type="entry name" value="cobI_cbiL"/>
    <property type="match status" value="1"/>
</dbReference>
<dbReference type="InterPro" id="IPR000878">
    <property type="entry name" value="4pyrrol_Mease"/>
</dbReference>
<dbReference type="AlphaFoldDB" id="A0A3G2R7V2"/>
<comment type="similarity">
    <text evidence="2 7">Belongs to the precorrin methyltransferase family.</text>
</comment>
<evidence type="ECO:0000256" key="2">
    <source>
        <dbReference type="ARBA" id="ARBA00005879"/>
    </source>
</evidence>
<evidence type="ECO:0000256" key="3">
    <source>
        <dbReference type="ARBA" id="ARBA00022573"/>
    </source>
</evidence>
<keyword evidence="6" id="KW-0949">S-adenosyl-L-methionine</keyword>
<accession>A0A3G2R7V2</accession>
<organism evidence="9 10">
    <name type="scientific">Biomaibacter acetigenes</name>
    <dbReference type="NCBI Taxonomy" id="2316383"/>
    <lineage>
        <taxon>Bacteria</taxon>
        <taxon>Bacillati</taxon>
        <taxon>Bacillota</taxon>
        <taxon>Clostridia</taxon>
        <taxon>Thermosediminibacterales</taxon>
        <taxon>Tepidanaerobacteraceae</taxon>
        <taxon>Biomaibacter</taxon>
    </lineage>
</organism>
<dbReference type="InterPro" id="IPR006364">
    <property type="entry name" value="CobI/CbiL/CobIJ_dom"/>
</dbReference>
<dbReference type="EMBL" id="CP033169">
    <property type="protein sequence ID" value="AYO31552.1"/>
    <property type="molecule type" value="Genomic_DNA"/>
</dbReference>
<keyword evidence="4 9" id="KW-0489">Methyltransferase</keyword>
<evidence type="ECO:0000256" key="6">
    <source>
        <dbReference type="ARBA" id="ARBA00022691"/>
    </source>
</evidence>
<dbReference type="EC" id="2.1.1.130" evidence="9"/>
<gene>
    <name evidence="9" type="primary">cobI</name>
    <name evidence="9" type="ORF">D2962_13925</name>
</gene>
<dbReference type="InterPro" id="IPR014776">
    <property type="entry name" value="4pyrrole_Mease_sub2"/>
</dbReference>